<protein>
    <submittedName>
        <fullName evidence="1">Uncharacterized protein</fullName>
    </submittedName>
</protein>
<accession>T1JBT1</accession>
<reference evidence="2" key="1">
    <citation type="submission" date="2011-05" db="EMBL/GenBank/DDBJ databases">
        <authorList>
            <person name="Richards S.R."/>
            <person name="Qu J."/>
            <person name="Jiang H."/>
            <person name="Jhangiani S.N."/>
            <person name="Agravi P."/>
            <person name="Goodspeed R."/>
            <person name="Gross S."/>
            <person name="Mandapat C."/>
            <person name="Jackson L."/>
            <person name="Mathew T."/>
            <person name="Pu L."/>
            <person name="Thornton R."/>
            <person name="Saada N."/>
            <person name="Wilczek-Boney K.B."/>
            <person name="Lee S."/>
            <person name="Kovar C."/>
            <person name="Wu Y."/>
            <person name="Scherer S.E."/>
            <person name="Worley K.C."/>
            <person name="Muzny D.M."/>
            <person name="Gibbs R."/>
        </authorList>
    </citation>
    <scope>NUCLEOTIDE SEQUENCE</scope>
    <source>
        <strain evidence="2">Brora</strain>
    </source>
</reference>
<reference evidence="1" key="2">
    <citation type="submission" date="2015-02" db="UniProtKB">
        <authorList>
            <consortium name="EnsemblMetazoa"/>
        </authorList>
    </citation>
    <scope>IDENTIFICATION</scope>
</reference>
<dbReference type="HOGENOM" id="CLU_2641282_0_0_1"/>
<evidence type="ECO:0000313" key="1">
    <source>
        <dbReference type="EnsemblMetazoa" id="SMAR011234-PA"/>
    </source>
</evidence>
<evidence type="ECO:0000313" key="2">
    <source>
        <dbReference type="Proteomes" id="UP000014500"/>
    </source>
</evidence>
<keyword evidence="2" id="KW-1185">Reference proteome</keyword>
<dbReference type="EMBL" id="JH432018">
    <property type="status" value="NOT_ANNOTATED_CDS"/>
    <property type="molecule type" value="Genomic_DNA"/>
</dbReference>
<organism evidence="1 2">
    <name type="scientific">Strigamia maritima</name>
    <name type="common">European centipede</name>
    <name type="synonym">Geophilus maritimus</name>
    <dbReference type="NCBI Taxonomy" id="126957"/>
    <lineage>
        <taxon>Eukaryota</taxon>
        <taxon>Metazoa</taxon>
        <taxon>Ecdysozoa</taxon>
        <taxon>Arthropoda</taxon>
        <taxon>Myriapoda</taxon>
        <taxon>Chilopoda</taxon>
        <taxon>Pleurostigmophora</taxon>
        <taxon>Geophilomorpha</taxon>
        <taxon>Linotaeniidae</taxon>
        <taxon>Strigamia</taxon>
    </lineage>
</organism>
<sequence length="77" mass="8610">MDLDATCLAHTLSDSCQPDSGADAIEQTLPYSASGHCYMEQSSKPRCHVVLHSPLPFKRRGVVLLFLHLEEFFSGWM</sequence>
<proteinExistence type="predicted"/>
<dbReference type="EnsemblMetazoa" id="SMAR011234-RA">
    <property type="protein sequence ID" value="SMAR011234-PA"/>
    <property type="gene ID" value="SMAR011234"/>
</dbReference>
<dbReference type="Proteomes" id="UP000014500">
    <property type="component" value="Unassembled WGS sequence"/>
</dbReference>
<dbReference type="AlphaFoldDB" id="T1JBT1"/>
<name>T1JBT1_STRMM</name>